<feature type="region of interest" description="Disordered" evidence="1">
    <location>
        <begin position="112"/>
        <end position="179"/>
    </location>
</feature>
<feature type="non-terminal residue" evidence="2">
    <location>
        <position position="411"/>
    </location>
</feature>
<dbReference type="OrthoDB" id="161570at2759"/>
<feature type="compositionally biased region" description="Low complexity" evidence="1">
    <location>
        <begin position="34"/>
        <end position="55"/>
    </location>
</feature>
<evidence type="ECO:0000313" key="2">
    <source>
        <dbReference type="EMBL" id="KAG0310735.1"/>
    </source>
</evidence>
<keyword evidence="3" id="KW-1185">Reference proteome</keyword>
<feature type="compositionally biased region" description="Polar residues" evidence="1">
    <location>
        <begin position="71"/>
        <end position="82"/>
    </location>
</feature>
<organism evidence="2 3">
    <name type="scientific">Linnemannia gamsii</name>
    <dbReference type="NCBI Taxonomy" id="64522"/>
    <lineage>
        <taxon>Eukaryota</taxon>
        <taxon>Fungi</taxon>
        <taxon>Fungi incertae sedis</taxon>
        <taxon>Mucoromycota</taxon>
        <taxon>Mortierellomycotina</taxon>
        <taxon>Mortierellomycetes</taxon>
        <taxon>Mortierellales</taxon>
        <taxon>Mortierellaceae</taxon>
        <taxon>Linnemannia</taxon>
    </lineage>
</organism>
<evidence type="ECO:0000313" key="3">
    <source>
        <dbReference type="Proteomes" id="UP000823405"/>
    </source>
</evidence>
<reference evidence="2" key="1">
    <citation type="journal article" date="2020" name="Fungal Divers.">
        <title>Resolving the Mortierellaceae phylogeny through synthesis of multi-gene phylogenetics and phylogenomics.</title>
        <authorList>
            <person name="Vandepol N."/>
            <person name="Liber J."/>
            <person name="Desiro A."/>
            <person name="Na H."/>
            <person name="Kennedy M."/>
            <person name="Barry K."/>
            <person name="Grigoriev I.V."/>
            <person name="Miller A.N."/>
            <person name="O'Donnell K."/>
            <person name="Stajich J.E."/>
            <person name="Bonito G."/>
        </authorList>
    </citation>
    <scope>NUCLEOTIDE SEQUENCE</scope>
    <source>
        <strain evidence="2">NVP60</strain>
    </source>
</reference>
<protein>
    <submittedName>
        <fullName evidence="2">Uncharacterized protein</fullName>
    </submittedName>
</protein>
<dbReference type="EMBL" id="JAAAIN010000801">
    <property type="protein sequence ID" value="KAG0310735.1"/>
    <property type="molecule type" value="Genomic_DNA"/>
</dbReference>
<dbReference type="AlphaFoldDB" id="A0A9P6R2S3"/>
<gene>
    <name evidence="2" type="ORF">BGZ97_012379</name>
</gene>
<comment type="caution">
    <text evidence="2">The sequence shown here is derived from an EMBL/GenBank/DDBJ whole genome shotgun (WGS) entry which is preliminary data.</text>
</comment>
<feature type="region of interest" description="Disordered" evidence="1">
    <location>
        <begin position="27"/>
        <end position="82"/>
    </location>
</feature>
<dbReference type="Gene3D" id="2.30.30.140">
    <property type="match status" value="1"/>
</dbReference>
<evidence type="ECO:0000256" key="1">
    <source>
        <dbReference type="SAM" id="MobiDB-lite"/>
    </source>
</evidence>
<name>A0A9P6R2S3_9FUNG</name>
<accession>A0A9P6R2S3</accession>
<sequence>MTYGTRLYKFGKLKVCKECEDLMRTMTGSSRRQTVAPPTTSSHSSASSSVPTVTTKQGHIISNAPVHNLKLSPNVSSTTPKHNRVQYNTASHFDSASHSTFDPSITTISPSSLVLVPEPTPTPMLLTKRGEIAKKRGRKPKPRDESANTASSVAPSDTQISQQPTADPALDQVTGKKRSRNPMTLYPYNILPVTDPSSVVVFKSKSATYVETSVRATTTTPITLPSPTDLSSSSFSHDDSFNFQTTGAFLTRTASKLLGGQEVIGVDSNIHGYAHGRLIKVQNIDKTWHFGAMVGLDRGKIKVHFDGWGPEWDEWIASDSRRLKILDADEITLRNSLLLPPTQLASQESSTVASEDHRFQQLPMDDIPTLQAASALPKISRPPTVALPMKPLRTLKPIAVKRKLAPAMDDV</sequence>
<feature type="compositionally biased region" description="Polar residues" evidence="1">
    <location>
        <begin position="147"/>
        <end position="165"/>
    </location>
</feature>
<dbReference type="Proteomes" id="UP000823405">
    <property type="component" value="Unassembled WGS sequence"/>
</dbReference>
<dbReference type="SUPFAM" id="SSF63748">
    <property type="entry name" value="Tudor/PWWP/MBT"/>
    <property type="match status" value="1"/>
</dbReference>
<proteinExistence type="predicted"/>